<feature type="compositionally biased region" description="Basic residues" evidence="2">
    <location>
        <begin position="1012"/>
        <end position="1024"/>
    </location>
</feature>
<feature type="domain" description="Helicase ATP-binding" evidence="3">
    <location>
        <begin position="47"/>
        <end position="245"/>
    </location>
</feature>
<dbReference type="SUPFAM" id="SSF52540">
    <property type="entry name" value="P-loop containing nucleoside triphosphate hydrolases"/>
    <property type="match status" value="2"/>
</dbReference>
<dbReference type="CDD" id="cd18793">
    <property type="entry name" value="SF2_C_SNF"/>
    <property type="match status" value="1"/>
</dbReference>
<feature type="region of interest" description="Disordered" evidence="2">
    <location>
        <begin position="1002"/>
        <end position="1030"/>
    </location>
</feature>
<reference evidence="5 6" key="1">
    <citation type="submission" date="2024-02" db="EMBL/GenBank/DDBJ databases">
        <authorList>
            <person name="Chen Y."/>
            <person name="Shah S."/>
            <person name="Dougan E. K."/>
            <person name="Thang M."/>
            <person name="Chan C."/>
        </authorList>
    </citation>
    <scope>NUCLEOTIDE SEQUENCE [LARGE SCALE GENOMIC DNA]</scope>
</reference>
<proteinExistence type="predicted"/>
<dbReference type="Proteomes" id="UP001642484">
    <property type="component" value="Unassembled WGS sequence"/>
</dbReference>
<dbReference type="SMART" id="SM00487">
    <property type="entry name" value="DEXDc"/>
    <property type="match status" value="1"/>
</dbReference>
<keyword evidence="6" id="KW-1185">Reference proteome</keyword>
<feature type="region of interest" description="Disordered" evidence="2">
    <location>
        <begin position="1179"/>
        <end position="1263"/>
    </location>
</feature>
<comment type="caution">
    <text evidence="5">The sequence shown here is derived from an EMBL/GenBank/DDBJ whole genome shotgun (WGS) entry which is preliminary data.</text>
</comment>
<dbReference type="Gene3D" id="3.40.50.300">
    <property type="entry name" value="P-loop containing nucleotide triphosphate hydrolases"/>
    <property type="match status" value="1"/>
</dbReference>
<gene>
    <name evidence="5" type="ORF">CCMP2556_LOCUS8610</name>
</gene>
<dbReference type="Pfam" id="PF00176">
    <property type="entry name" value="SNF2-rel_dom"/>
    <property type="match status" value="1"/>
</dbReference>
<dbReference type="InterPro" id="IPR038718">
    <property type="entry name" value="SNF2-like_sf"/>
</dbReference>
<dbReference type="PANTHER" id="PTHR10799">
    <property type="entry name" value="SNF2/RAD54 HELICASE FAMILY"/>
    <property type="match status" value="1"/>
</dbReference>
<feature type="region of interest" description="Disordered" evidence="2">
    <location>
        <begin position="566"/>
        <end position="609"/>
    </location>
</feature>
<feature type="domain" description="Helicase C-terminal" evidence="4">
    <location>
        <begin position="381"/>
        <end position="552"/>
    </location>
</feature>
<dbReference type="InterPro" id="IPR014001">
    <property type="entry name" value="Helicase_ATP-bd"/>
</dbReference>
<dbReference type="InterPro" id="IPR027417">
    <property type="entry name" value="P-loop_NTPase"/>
</dbReference>
<evidence type="ECO:0000313" key="5">
    <source>
        <dbReference type="EMBL" id="CAK9006874.1"/>
    </source>
</evidence>
<dbReference type="SMART" id="SM00490">
    <property type="entry name" value="HELICc"/>
    <property type="match status" value="1"/>
</dbReference>
<dbReference type="PROSITE" id="PS51194">
    <property type="entry name" value="HELICASE_CTER"/>
    <property type="match status" value="1"/>
</dbReference>
<dbReference type="InterPro" id="IPR001650">
    <property type="entry name" value="Helicase_C-like"/>
</dbReference>
<protein>
    <submittedName>
        <fullName evidence="5">Uncharacterized protein</fullName>
    </submittedName>
</protein>
<feature type="compositionally biased region" description="Acidic residues" evidence="2">
    <location>
        <begin position="566"/>
        <end position="593"/>
    </location>
</feature>
<evidence type="ECO:0000256" key="2">
    <source>
        <dbReference type="SAM" id="MobiDB-lite"/>
    </source>
</evidence>
<evidence type="ECO:0000313" key="6">
    <source>
        <dbReference type="Proteomes" id="UP001642484"/>
    </source>
</evidence>
<dbReference type="InterPro" id="IPR049100">
    <property type="entry name" value="TAGT"/>
</dbReference>
<evidence type="ECO:0000256" key="1">
    <source>
        <dbReference type="ARBA" id="ARBA00022801"/>
    </source>
</evidence>
<dbReference type="InterPro" id="IPR000330">
    <property type="entry name" value="SNF2_N"/>
</dbReference>
<evidence type="ECO:0000259" key="4">
    <source>
        <dbReference type="PROSITE" id="PS51194"/>
    </source>
</evidence>
<accession>A0ABP0IXS7</accession>
<organism evidence="5 6">
    <name type="scientific">Durusdinium trenchii</name>
    <dbReference type="NCBI Taxonomy" id="1381693"/>
    <lineage>
        <taxon>Eukaryota</taxon>
        <taxon>Sar</taxon>
        <taxon>Alveolata</taxon>
        <taxon>Dinophyceae</taxon>
        <taxon>Suessiales</taxon>
        <taxon>Symbiodiniaceae</taxon>
        <taxon>Durusdinium</taxon>
    </lineage>
</organism>
<dbReference type="Pfam" id="PF00271">
    <property type="entry name" value="Helicase_C"/>
    <property type="match status" value="1"/>
</dbReference>
<dbReference type="InterPro" id="IPR049730">
    <property type="entry name" value="SNF2/RAD54-like_C"/>
</dbReference>
<sequence length="1286" mass="144938">MVGAHPRWSLDTSAAATFRELLRPLQLEVKPTWALKSHQKDGYNWLMSRATGQMGALLADAMGLGKTRQAIAYILGIRAGLKSTASDGPPGESFAPSLKGSAWQRALVLAPAMLVRGEQSVWQRELREVAAQWQEDLKVWTWHGERAIDMQYEVNTAQWKGPIVQLYDVVLTSYESFLQNQDKFLQESWSCVVLDEAQTIKNHGSQTAHAVKRLSHVPYRLALTGSPIENSLDDLHSILEFVEPDCAGSIQEFRENFAQGSEGRASLQKLLQSVMLRRENGEAIQMVAKEEVEVSVRMAPDQAKAYEVLKEGIDSPEVSFHKQFREMELLCTHPWCYLQRRAGEDITADALARRGVRRGKVQLPERFYTEAHEQDINDSGKLAELFGILRGIHARRDKVLVFFCRTVTSELLAALVKREFGIQPGILRGDTPQAERERIISEFKADPIPGEAQSQVLLLSVWVGAVGLNLPEARWVVHLERVWNPALERQATSRVHRLTSRFPVKAYCLFTEGTIEARKCEVLSFKHRLSSNVMEALDADFDEGQDEEKPLKEDAELRQLMCGEFAEDSGGQDEELAEAEPGEPGEQVESEEEGTGKKKCPPQALYPTLDRLKPPQMKRLWVGKYGDPTDEELWEWYTVQGRREVHEKAPTFTTGRLNERKPQRQDRPKVHRPFNSRCSRIRDVSERRDHVVSVPLGESGVCSRLFIPEHLRELFLEDEGIQKRPPAANEAPFTILTPSFSRSALDDEVGLLDLSSTMVTESGEPLKFLHIVAVKASEVEKYRSSAPFFVVMELPNVVTVQHQKYGAQTPEELGVGCARHWLVRLAASLKLDYAFFLDDSVRSWRGITLVDDAQCQFGHPSGSKAHCKIIPMARVMDYLVAPEFYKEELPKFGLFGFARLAPELLLARTAFSRSHVYSAFLLNISKVLKEGLNYKQELFVWEDIFFNLQVHDVVKTNRFAMVKQPYKTGGCSEMVARSANPFIRARAVNRLSAEELAAEVMGEAPQLDEGKKKRGRPSGGSKRKLPPEVEESGQVFDLFKLEEDPSLQVEGAVVDDNGALVNTYYKRFIQAFKDAEKARADVAAPTGLKRPGVRPTEEIPETVKFWDDSLGRRKGVTHSRETWGAGYIAKPVKPEDKKKGSKWFNVKTWGCWRMAFFMARLQQQVWKKRYEDAVRNGEIEGKPEATTPEAKSKKRDTEAQSGQKRRGRPRHDKGQAASSSKGEEKRSKRKSSTPPTLESFFQARRKVEAPEVSKPAPEKKQKTLAAFMKGSGSASSQAPCAGEAWI</sequence>
<dbReference type="Pfam" id="PF20691">
    <property type="entry name" value="TAGT"/>
    <property type="match status" value="1"/>
</dbReference>
<dbReference type="PROSITE" id="PS51192">
    <property type="entry name" value="HELICASE_ATP_BIND_1"/>
    <property type="match status" value="1"/>
</dbReference>
<evidence type="ECO:0000259" key="3">
    <source>
        <dbReference type="PROSITE" id="PS51192"/>
    </source>
</evidence>
<keyword evidence="1" id="KW-0378">Hydrolase</keyword>
<name>A0ABP0IXS7_9DINO</name>
<dbReference type="EMBL" id="CAXAMN010003914">
    <property type="protein sequence ID" value="CAK9006874.1"/>
    <property type="molecule type" value="Genomic_DNA"/>
</dbReference>
<feature type="compositionally biased region" description="Basic and acidic residues" evidence="2">
    <location>
        <begin position="1245"/>
        <end position="1261"/>
    </location>
</feature>
<dbReference type="Gene3D" id="3.40.50.10810">
    <property type="entry name" value="Tandem AAA-ATPase domain"/>
    <property type="match status" value="1"/>
</dbReference>